<accession>A0AAN9T6U8</accession>
<dbReference type="GO" id="GO:0005739">
    <property type="term" value="C:mitochondrion"/>
    <property type="evidence" value="ECO:0007669"/>
    <property type="project" value="UniProtKB-SubCell"/>
</dbReference>
<keyword evidence="10" id="KW-0275">Fatty acid biosynthesis</keyword>
<evidence type="ECO:0000313" key="15">
    <source>
        <dbReference type="EMBL" id="KAK7571945.1"/>
    </source>
</evidence>
<evidence type="ECO:0000256" key="12">
    <source>
        <dbReference type="ARBA" id="ARBA00077751"/>
    </source>
</evidence>
<comment type="subcellular location">
    <subcellularLocation>
        <location evidence="1">Mitochondrion</location>
    </subcellularLocation>
</comment>
<evidence type="ECO:0000256" key="6">
    <source>
        <dbReference type="ARBA" id="ARBA00022832"/>
    </source>
</evidence>
<dbReference type="Gene3D" id="3.30.70.250">
    <property type="entry name" value="Malonyl-CoA ACP transacylase, ACP-binding"/>
    <property type="match status" value="1"/>
</dbReference>
<dbReference type="Gene3D" id="3.40.366.10">
    <property type="entry name" value="Malonyl-Coenzyme A Acyl Carrier Protein, domain 2"/>
    <property type="match status" value="1"/>
</dbReference>
<dbReference type="InterPro" id="IPR014043">
    <property type="entry name" value="Acyl_transferase_dom"/>
</dbReference>
<dbReference type="SUPFAM" id="SSF52151">
    <property type="entry name" value="FabD/lysophospholipase-like"/>
    <property type="match status" value="1"/>
</dbReference>
<organism evidence="15 16">
    <name type="scientific">Parthenolecanium corni</name>
    <dbReference type="NCBI Taxonomy" id="536013"/>
    <lineage>
        <taxon>Eukaryota</taxon>
        <taxon>Metazoa</taxon>
        <taxon>Ecdysozoa</taxon>
        <taxon>Arthropoda</taxon>
        <taxon>Hexapoda</taxon>
        <taxon>Insecta</taxon>
        <taxon>Pterygota</taxon>
        <taxon>Neoptera</taxon>
        <taxon>Paraneoptera</taxon>
        <taxon>Hemiptera</taxon>
        <taxon>Sternorrhyncha</taxon>
        <taxon>Coccoidea</taxon>
        <taxon>Coccidae</taxon>
        <taxon>Parthenolecanium</taxon>
    </lineage>
</organism>
<dbReference type="InterPro" id="IPR016035">
    <property type="entry name" value="Acyl_Trfase/lysoPLipase"/>
</dbReference>
<proteinExistence type="inferred from homology"/>
<keyword evidence="4" id="KW-0444">Lipid biosynthesis</keyword>
<comment type="similarity">
    <text evidence="11">Belongs to the type II malonyltransferase family.</text>
</comment>
<name>A0AAN9T6U8_9HEMI</name>
<dbReference type="Proteomes" id="UP001367676">
    <property type="component" value="Unassembled WGS sequence"/>
</dbReference>
<feature type="compositionally biased region" description="Basic and acidic residues" evidence="13">
    <location>
        <begin position="31"/>
        <end position="46"/>
    </location>
</feature>
<evidence type="ECO:0000256" key="7">
    <source>
        <dbReference type="ARBA" id="ARBA00022946"/>
    </source>
</evidence>
<dbReference type="PANTHER" id="PTHR47170">
    <property type="entry name" value="MALONYL-COA ACP TRANSACYLASE, ACP-BINDING"/>
    <property type="match status" value="1"/>
</dbReference>
<evidence type="ECO:0000256" key="4">
    <source>
        <dbReference type="ARBA" id="ARBA00022516"/>
    </source>
</evidence>
<dbReference type="AlphaFoldDB" id="A0AAN9T6U8"/>
<evidence type="ECO:0000259" key="14">
    <source>
        <dbReference type="SMART" id="SM00827"/>
    </source>
</evidence>
<evidence type="ECO:0000256" key="11">
    <source>
        <dbReference type="ARBA" id="ARBA00061523"/>
    </source>
</evidence>
<dbReference type="GO" id="GO:0006633">
    <property type="term" value="P:fatty acid biosynthetic process"/>
    <property type="evidence" value="ECO:0007669"/>
    <property type="project" value="UniProtKB-KW"/>
</dbReference>
<keyword evidence="7" id="KW-0809">Transit peptide</keyword>
<reference evidence="15 16" key="1">
    <citation type="submission" date="2024-03" db="EMBL/GenBank/DDBJ databases">
        <title>Adaptation during the transition from Ophiocordyceps entomopathogen to insect associate is accompanied by gene loss and intensified selection.</title>
        <authorList>
            <person name="Ward C.M."/>
            <person name="Onetto C.A."/>
            <person name="Borneman A.R."/>
        </authorList>
    </citation>
    <scope>NUCLEOTIDE SEQUENCE [LARGE SCALE GENOMIC DNA]</scope>
    <source>
        <strain evidence="15">AWRI1</strain>
        <tissue evidence="15">Single Adult Female</tissue>
    </source>
</reference>
<gene>
    <name evidence="15" type="ORF">V9T40_014417</name>
</gene>
<sequence length="410" mass="46075">MKSLASLVRRSVRPRLDDVRSNRYFSSLDSTDDKHASTGKESKLQDLLDDSALGTGPLDEVDEEDEWRTSPYPIGGVVNPRQSQSMKSLRPKVDPSETSIILFPGQGSQYVGMGKELLKFPAACDIFEAANSILKYDLLKLMLKGPKQQLDQTKYCQPAVVVCSLAALEKLKEERPSAIEKCMATAGFSVGEITALTFAGVFKFGDAIKLVRTRAEAMQLASEMAPGGMATVIYSADSNLKKAIEKAKEWCLERGINEPECRVATYLHPNMKVIAGHTEALRYIECNKKFYKLNDVKRLPVKGAFHSNLMLPASFEFRKKLNKLEPSDPQIVVHSNLDGEYYRNKEHVIQQLPKQIYKPIKWEQMLHILYERDSNCNFPETIVCGPNNPLKEYLKGVNAKAAEFCFNIRV</sequence>
<evidence type="ECO:0000256" key="9">
    <source>
        <dbReference type="ARBA" id="ARBA00023128"/>
    </source>
</evidence>
<evidence type="ECO:0000256" key="2">
    <source>
        <dbReference type="ARBA" id="ARBA00005194"/>
    </source>
</evidence>
<dbReference type="EMBL" id="JBBCAQ010000038">
    <property type="protein sequence ID" value="KAK7571945.1"/>
    <property type="molecule type" value="Genomic_DNA"/>
</dbReference>
<evidence type="ECO:0000256" key="10">
    <source>
        <dbReference type="ARBA" id="ARBA00023160"/>
    </source>
</evidence>
<dbReference type="GO" id="GO:0004314">
    <property type="term" value="F:[acyl-carrier-protein] S-malonyltransferase activity"/>
    <property type="evidence" value="ECO:0007669"/>
    <property type="project" value="UniProtKB-EC"/>
</dbReference>
<dbReference type="Pfam" id="PF00698">
    <property type="entry name" value="Acyl_transf_1"/>
    <property type="match status" value="1"/>
</dbReference>
<feature type="domain" description="Malonyl-CoA:ACP transacylase (MAT)" evidence="14">
    <location>
        <begin position="102"/>
        <end position="401"/>
    </location>
</feature>
<dbReference type="InterPro" id="IPR001227">
    <property type="entry name" value="Ac_transferase_dom_sf"/>
</dbReference>
<evidence type="ECO:0000313" key="16">
    <source>
        <dbReference type="Proteomes" id="UP001367676"/>
    </source>
</evidence>
<comment type="pathway">
    <text evidence="2">Lipid metabolism; fatty acid biosynthesis.</text>
</comment>
<dbReference type="EC" id="2.3.1.39" evidence="3"/>
<keyword evidence="6" id="KW-0276">Fatty acid metabolism</keyword>
<evidence type="ECO:0000256" key="5">
    <source>
        <dbReference type="ARBA" id="ARBA00022679"/>
    </source>
</evidence>
<dbReference type="SMART" id="SM00827">
    <property type="entry name" value="PKS_AT"/>
    <property type="match status" value="1"/>
</dbReference>
<evidence type="ECO:0000256" key="8">
    <source>
        <dbReference type="ARBA" id="ARBA00023098"/>
    </source>
</evidence>
<keyword evidence="16" id="KW-1185">Reference proteome</keyword>
<keyword evidence="9" id="KW-0496">Mitochondrion</keyword>
<keyword evidence="5" id="KW-0808">Transferase</keyword>
<comment type="caution">
    <text evidence="15">The sequence shown here is derived from an EMBL/GenBank/DDBJ whole genome shotgun (WGS) entry which is preliminary data.</text>
</comment>
<evidence type="ECO:0000256" key="13">
    <source>
        <dbReference type="SAM" id="MobiDB-lite"/>
    </source>
</evidence>
<feature type="region of interest" description="Disordered" evidence="13">
    <location>
        <begin position="26"/>
        <end position="92"/>
    </location>
</feature>
<dbReference type="InterPro" id="IPR052760">
    <property type="entry name" value="Mitochondrial_malonyltrans"/>
</dbReference>
<dbReference type="PANTHER" id="PTHR47170:SF2">
    <property type="entry name" value="MALONYL-COA:ACP TRANSACYLASE (MAT) DOMAIN-CONTAINING PROTEIN"/>
    <property type="match status" value="1"/>
</dbReference>
<evidence type="ECO:0000256" key="3">
    <source>
        <dbReference type="ARBA" id="ARBA00013258"/>
    </source>
</evidence>
<protein>
    <recommendedName>
        <fullName evidence="3">[acyl-carrier-protein] S-malonyltransferase</fullName>
        <ecNumber evidence="3">2.3.1.39</ecNumber>
    </recommendedName>
    <alternativeName>
        <fullName evidence="12">[Acyl-carrier-protein] malonyltransferase</fullName>
    </alternativeName>
</protein>
<evidence type="ECO:0000256" key="1">
    <source>
        <dbReference type="ARBA" id="ARBA00004173"/>
    </source>
</evidence>
<dbReference type="FunFam" id="3.30.70.250:FF:000005">
    <property type="entry name" value="Malonyl-CoA-acyl carrier protein transacylase, mitochondrial"/>
    <property type="match status" value="1"/>
</dbReference>
<keyword evidence="8" id="KW-0443">Lipid metabolism</keyword>